<dbReference type="HOGENOM" id="CLU_1055850_0_0_1"/>
<protein>
    <recommendedName>
        <fullName evidence="1">Vacuolar membrane-associated protein Iml1 N-terminal domain-containing protein</fullName>
    </recommendedName>
</protein>
<accession>N1QFK5</accession>
<dbReference type="GO" id="GO:1990130">
    <property type="term" value="C:GATOR1 complex"/>
    <property type="evidence" value="ECO:0007669"/>
    <property type="project" value="TreeGrafter"/>
</dbReference>
<dbReference type="GO" id="GO:0005096">
    <property type="term" value="F:GTPase activator activity"/>
    <property type="evidence" value="ECO:0007669"/>
    <property type="project" value="InterPro"/>
</dbReference>
<evidence type="ECO:0000313" key="3">
    <source>
        <dbReference type="Proteomes" id="UP000016931"/>
    </source>
</evidence>
<feature type="domain" description="Vacuolar membrane-associated protein Iml1 N-terminal" evidence="1">
    <location>
        <begin position="1"/>
        <end position="263"/>
    </location>
</feature>
<dbReference type="InterPro" id="IPR048255">
    <property type="entry name" value="IML1_N"/>
</dbReference>
<keyword evidence="3" id="KW-1185">Reference proteome</keyword>
<dbReference type="GO" id="GO:0010508">
    <property type="term" value="P:positive regulation of autophagy"/>
    <property type="evidence" value="ECO:0007669"/>
    <property type="project" value="TreeGrafter"/>
</dbReference>
<dbReference type="Pfam" id="PF12257">
    <property type="entry name" value="IML1"/>
    <property type="match status" value="1"/>
</dbReference>
<sequence>EVFFRNQYLSRADMWQLMKSLEETVVYEGQVLKYLGSAIAEVENIWISGERKESAYVTHPYTKPIFRSRSARYAILIEVSREMLEGWSHGELMYERLIDGLLHELFQRWERDKARHLASVILYGRAAGADGAAKRDSHNHQHGEDFYILLVSEVTSITWADILNKIRRAFNDLTLSRSVCLAAESNILEAIHLTAMDFADDQNDAHLMSTGTSIIAVTAGTGLFNADHTLLKQTTDLLVGNSIGVDIVALSPKPLHPVPLFRYD</sequence>
<dbReference type="PANTHER" id="PTHR13179">
    <property type="entry name" value="DEP DOMAIN CONTAINING PROTEIN 5"/>
    <property type="match status" value="1"/>
</dbReference>
<dbReference type="eggNOG" id="KOG3572">
    <property type="taxonomic scope" value="Eukaryota"/>
</dbReference>
<dbReference type="GO" id="GO:1904262">
    <property type="term" value="P:negative regulation of TORC1 signaling"/>
    <property type="evidence" value="ECO:0007669"/>
    <property type="project" value="TreeGrafter"/>
</dbReference>
<reference evidence="2 3" key="1">
    <citation type="journal article" date="2012" name="PLoS Pathog.">
        <title>Diverse lifestyles and strategies of plant pathogenesis encoded in the genomes of eighteen Dothideomycetes fungi.</title>
        <authorList>
            <person name="Ohm R.A."/>
            <person name="Feau N."/>
            <person name="Henrissat B."/>
            <person name="Schoch C.L."/>
            <person name="Horwitz B.A."/>
            <person name="Barry K.W."/>
            <person name="Condon B.J."/>
            <person name="Copeland A.C."/>
            <person name="Dhillon B."/>
            <person name="Glaser F."/>
            <person name="Hesse C.N."/>
            <person name="Kosti I."/>
            <person name="LaButti K."/>
            <person name="Lindquist E.A."/>
            <person name="Lucas S."/>
            <person name="Salamov A.A."/>
            <person name="Bradshaw R.E."/>
            <person name="Ciuffetti L."/>
            <person name="Hamelin R.C."/>
            <person name="Kema G.H.J."/>
            <person name="Lawrence C."/>
            <person name="Scott J.A."/>
            <person name="Spatafora J.W."/>
            <person name="Turgeon B.G."/>
            <person name="de Wit P.J.G.M."/>
            <person name="Zhong S."/>
            <person name="Goodwin S.B."/>
            <person name="Grigoriev I.V."/>
        </authorList>
    </citation>
    <scope>NUCLEOTIDE SEQUENCE [LARGE SCALE GENOMIC DNA]</scope>
    <source>
        <strain evidence="2 3">SO2202</strain>
    </source>
</reference>
<dbReference type="OMA" id="NTCAYVT"/>
<proteinExistence type="predicted"/>
<dbReference type="PANTHER" id="PTHR13179:SF8">
    <property type="entry name" value="GATOR COMPLEX PROTEIN DEPDC5"/>
    <property type="match status" value="1"/>
</dbReference>
<dbReference type="Proteomes" id="UP000016931">
    <property type="component" value="Unassembled WGS sequence"/>
</dbReference>
<dbReference type="OrthoDB" id="39497at2759"/>
<dbReference type="GeneID" id="27905531"/>
<dbReference type="RefSeq" id="XP_016757394.1">
    <property type="nucleotide sequence ID" value="XM_016908394.1"/>
</dbReference>
<organism evidence="2 3">
    <name type="scientific">Sphaerulina musiva (strain SO2202)</name>
    <name type="common">Poplar stem canker fungus</name>
    <name type="synonym">Septoria musiva</name>
    <dbReference type="NCBI Taxonomy" id="692275"/>
    <lineage>
        <taxon>Eukaryota</taxon>
        <taxon>Fungi</taxon>
        <taxon>Dikarya</taxon>
        <taxon>Ascomycota</taxon>
        <taxon>Pezizomycotina</taxon>
        <taxon>Dothideomycetes</taxon>
        <taxon>Dothideomycetidae</taxon>
        <taxon>Mycosphaerellales</taxon>
        <taxon>Mycosphaerellaceae</taxon>
        <taxon>Sphaerulina</taxon>
    </lineage>
</organism>
<dbReference type="InterPro" id="IPR027244">
    <property type="entry name" value="IML1"/>
</dbReference>
<evidence type="ECO:0000259" key="1">
    <source>
        <dbReference type="Pfam" id="PF12257"/>
    </source>
</evidence>
<dbReference type="STRING" id="692275.N1QFK5"/>
<name>N1QFK5_SPHMS</name>
<gene>
    <name evidence="2" type="ORF">SEPMUDRAFT_25420</name>
</gene>
<dbReference type="AlphaFoldDB" id="N1QFK5"/>
<feature type="non-terminal residue" evidence="2">
    <location>
        <position position="264"/>
    </location>
</feature>
<feature type="non-terminal residue" evidence="2">
    <location>
        <position position="1"/>
    </location>
</feature>
<evidence type="ECO:0000313" key="2">
    <source>
        <dbReference type="EMBL" id="EMF09273.1"/>
    </source>
</evidence>
<dbReference type="EMBL" id="KB456269">
    <property type="protein sequence ID" value="EMF09273.1"/>
    <property type="molecule type" value="Genomic_DNA"/>
</dbReference>